<evidence type="ECO:0000313" key="2">
    <source>
        <dbReference type="Proteomes" id="UP001242368"/>
    </source>
</evidence>
<gene>
    <name evidence="1" type="ORF">QW060_26560</name>
</gene>
<comment type="caution">
    <text evidence="1">The sequence shown here is derived from an EMBL/GenBank/DDBJ whole genome shotgun (WGS) entry which is preliminary data.</text>
</comment>
<keyword evidence="2" id="KW-1185">Reference proteome</keyword>
<organism evidence="1 2">
    <name type="scientific">Paenimyroides ceti</name>
    <dbReference type="NCBI Taxonomy" id="395087"/>
    <lineage>
        <taxon>Bacteria</taxon>
        <taxon>Pseudomonadati</taxon>
        <taxon>Bacteroidota</taxon>
        <taxon>Flavobacteriia</taxon>
        <taxon>Flavobacteriales</taxon>
        <taxon>Flavobacteriaceae</taxon>
        <taxon>Paenimyroides</taxon>
    </lineage>
</organism>
<dbReference type="RefSeq" id="WP_290365536.1">
    <property type="nucleotide sequence ID" value="NZ_JAUFQU010000087.1"/>
</dbReference>
<proteinExistence type="predicted"/>
<accession>A0ABT8D234</accession>
<sequence length="90" mass="10703">MKFETELEKMEGVVFHCLVRNYSGVYAHVLFVQQEKDLEAVQQLLNKSDEQSSLFYLTDELSVQRQFHKIHKRILKFPIFSLVWNAVLFP</sequence>
<reference evidence="2" key="1">
    <citation type="journal article" date="2019" name="Int. J. Syst. Evol. Microbiol.">
        <title>The Global Catalogue of Microorganisms (GCM) 10K type strain sequencing project: providing services to taxonomists for standard genome sequencing and annotation.</title>
        <authorList>
            <consortium name="The Broad Institute Genomics Platform"/>
            <consortium name="The Broad Institute Genome Sequencing Center for Infectious Disease"/>
            <person name="Wu L."/>
            <person name="Ma J."/>
        </authorList>
    </citation>
    <scope>NUCLEOTIDE SEQUENCE [LARGE SCALE GENOMIC DNA]</scope>
    <source>
        <strain evidence="2">CECT 7184</strain>
    </source>
</reference>
<dbReference type="Proteomes" id="UP001242368">
    <property type="component" value="Unassembled WGS sequence"/>
</dbReference>
<protein>
    <submittedName>
        <fullName evidence="1">Uncharacterized protein</fullName>
    </submittedName>
</protein>
<name>A0ABT8D234_9FLAO</name>
<evidence type="ECO:0000313" key="1">
    <source>
        <dbReference type="EMBL" id="MDN3710386.1"/>
    </source>
</evidence>
<dbReference type="EMBL" id="JAUFQU010000087">
    <property type="protein sequence ID" value="MDN3710386.1"/>
    <property type="molecule type" value="Genomic_DNA"/>
</dbReference>